<evidence type="ECO:0000313" key="2">
    <source>
        <dbReference type="Proteomes" id="UP001433508"/>
    </source>
</evidence>
<evidence type="ECO:0000313" key="1">
    <source>
        <dbReference type="EMBL" id="KAK9239013.1"/>
    </source>
</evidence>
<dbReference type="EMBL" id="MU971350">
    <property type="protein sequence ID" value="KAK9239013.1"/>
    <property type="molecule type" value="Genomic_DNA"/>
</dbReference>
<proteinExistence type="predicted"/>
<organism evidence="1 2">
    <name type="scientific">Lipomyces kononenkoae</name>
    <name type="common">Yeast</name>
    <dbReference type="NCBI Taxonomy" id="34357"/>
    <lineage>
        <taxon>Eukaryota</taxon>
        <taxon>Fungi</taxon>
        <taxon>Dikarya</taxon>
        <taxon>Ascomycota</taxon>
        <taxon>Saccharomycotina</taxon>
        <taxon>Lipomycetes</taxon>
        <taxon>Lipomycetales</taxon>
        <taxon>Lipomycetaceae</taxon>
        <taxon>Lipomyces</taxon>
    </lineage>
</organism>
<dbReference type="Proteomes" id="UP001433508">
    <property type="component" value="Unassembled WGS sequence"/>
</dbReference>
<sequence>MRVVSQIATLFSGKQPTSVHLVSNSVVKVQVDFGQDDLIGTIEDRINASDTNEMKKCWRRLNLQRKLRKLFSKCYEQAIREDFLHEVPESLDGEPNVQTCFAAGGNISIATMISIHEDAGQHIVGPTFALADTQQTHSPSPSRLLYKENAKEAETMDSIRELSTEINSEKPLTSSKLLDGRRQYIFATEPSQILSETDDIIHTCIDDTLEAINAYLRSIGDDADPTLSERASVPGNVSFNSTSQNTHGNSQNMYDVSAISGISSSVFSGELQKESDSVIGLMTTFAHYMLSVSEDRDYTDIRTQLGSSMVCDGTNASLLRRNLKPQCHDVLTTAKYEQPFEKTLINSWDNLPSYPPGNNARFSSPTLCDQINMCNQQ</sequence>
<accession>A0ACC3T503</accession>
<name>A0ACC3T503_LIPKO</name>
<gene>
    <name evidence="1" type="ORF">V1525DRAFT_399541</name>
</gene>
<keyword evidence="2" id="KW-1185">Reference proteome</keyword>
<protein>
    <submittedName>
        <fullName evidence="1">Uncharacterized protein</fullName>
    </submittedName>
</protein>
<comment type="caution">
    <text evidence="1">The sequence shown here is derived from an EMBL/GenBank/DDBJ whole genome shotgun (WGS) entry which is preliminary data.</text>
</comment>
<reference evidence="2" key="1">
    <citation type="journal article" date="2024" name="Front. Bioeng. Biotechnol.">
        <title>Genome-scale model development and genomic sequencing of the oleaginous clade Lipomyces.</title>
        <authorList>
            <person name="Czajka J.J."/>
            <person name="Han Y."/>
            <person name="Kim J."/>
            <person name="Mondo S.J."/>
            <person name="Hofstad B.A."/>
            <person name="Robles A."/>
            <person name="Haridas S."/>
            <person name="Riley R."/>
            <person name="LaButti K."/>
            <person name="Pangilinan J."/>
            <person name="Andreopoulos W."/>
            <person name="Lipzen A."/>
            <person name="Yan J."/>
            <person name="Wang M."/>
            <person name="Ng V."/>
            <person name="Grigoriev I.V."/>
            <person name="Spatafora J.W."/>
            <person name="Magnuson J.K."/>
            <person name="Baker S.E."/>
            <person name="Pomraning K.R."/>
        </authorList>
    </citation>
    <scope>NUCLEOTIDE SEQUENCE [LARGE SCALE GENOMIC DNA]</scope>
    <source>
        <strain evidence="2">CBS 7786</strain>
    </source>
</reference>